<evidence type="ECO:0008006" key="3">
    <source>
        <dbReference type="Google" id="ProtNLM"/>
    </source>
</evidence>
<dbReference type="InterPro" id="IPR025562">
    <property type="entry name" value="Tae4"/>
</dbReference>
<accession>A0A157MDI7</accession>
<dbReference type="Gene3D" id="3.90.1720.70">
    <property type="match status" value="1"/>
</dbReference>
<dbReference type="EMBL" id="FKBS01000012">
    <property type="protein sequence ID" value="SAI07172.1"/>
    <property type="molecule type" value="Genomic_DNA"/>
</dbReference>
<dbReference type="AlphaFoldDB" id="A0A157MDI7"/>
<reference evidence="1 2" key="1">
    <citation type="submission" date="2016-03" db="EMBL/GenBank/DDBJ databases">
        <authorList>
            <consortium name="Pathogen Informatics"/>
        </authorList>
    </citation>
    <scope>NUCLEOTIDE SEQUENCE [LARGE SCALE GENOMIC DNA]</scope>
    <source>
        <strain evidence="1 2">NCTC13364</strain>
    </source>
</reference>
<sequence length="165" mass="18451">MAGRRPSFNSAWNAFTEVNMSVRQVGQKIGGQVKVNTEMTTGGFENACPIRMSYVLNVTGFPIPRNRSYATVSGADHRQYMYRVNDMMSYLERTFGKPDLTVKSPRPSDFSGMKGIVVVRGHGWNNARGHVTLWNGTSCSDTCHFLYDPENGTFTPDTAAIWKLQ</sequence>
<dbReference type="Proteomes" id="UP000077037">
    <property type="component" value="Unassembled WGS sequence"/>
</dbReference>
<evidence type="ECO:0000313" key="2">
    <source>
        <dbReference type="Proteomes" id="UP000077037"/>
    </source>
</evidence>
<name>A0A157MDI7_9BORD</name>
<proteinExistence type="predicted"/>
<evidence type="ECO:0000313" key="1">
    <source>
        <dbReference type="EMBL" id="SAI07172.1"/>
    </source>
</evidence>
<dbReference type="Pfam" id="PF14113">
    <property type="entry name" value="Tae4"/>
    <property type="match status" value="1"/>
</dbReference>
<organism evidence="1 2">
    <name type="scientific">Bordetella ansorpii</name>
    <dbReference type="NCBI Taxonomy" id="288768"/>
    <lineage>
        <taxon>Bacteria</taxon>
        <taxon>Pseudomonadati</taxon>
        <taxon>Pseudomonadota</taxon>
        <taxon>Betaproteobacteria</taxon>
        <taxon>Burkholderiales</taxon>
        <taxon>Alcaligenaceae</taxon>
        <taxon>Bordetella</taxon>
    </lineage>
</organism>
<protein>
    <recommendedName>
        <fullName evidence="3">Cytoplasmic protein</fullName>
    </recommendedName>
</protein>
<gene>
    <name evidence="1" type="ORF">SAMEA1982600_01197</name>
</gene>
<dbReference type="OrthoDB" id="8480759at2"/>